<evidence type="ECO:0000313" key="2">
    <source>
        <dbReference type="Proteomes" id="UP000223828"/>
    </source>
</evidence>
<comment type="caution">
    <text evidence="1">The sequence shown here is derived from an EMBL/GenBank/DDBJ whole genome shotgun (WGS) entry which is preliminary data.</text>
</comment>
<proteinExistence type="predicted"/>
<dbReference type="InterPro" id="IPR011688">
    <property type="entry name" value="PVL_Orf50"/>
</dbReference>
<reference evidence="2" key="1">
    <citation type="submission" date="2017-10" db="EMBL/GenBank/DDBJ databases">
        <title>Staphylococcus edaphicus sp. nov., isolated in Antarctica, harbouring mecC gene and genomic islands essential in adaptation to extreme environment.</title>
        <authorList>
            <person name="Pantucek R."/>
            <person name="Sedlacek I."/>
            <person name="Indrakova A."/>
            <person name="Vrbovska V."/>
            <person name="Maslanova I."/>
            <person name="Kovarovic V."/>
            <person name="Svec P."/>
            <person name="Kralova S."/>
            <person name="Kristofova L."/>
            <person name="Keklakova J."/>
            <person name="Petras P."/>
            <person name="Doskar J."/>
        </authorList>
    </citation>
    <scope>NUCLEOTIDE SEQUENCE [LARGE SCALE GENOMIC DNA]</scope>
    <source>
        <strain evidence="2">CCM 5085</strain>
    </source>
</reference>
<gene>
    <name evidence="1" type="ORF">BTJ66_01985</name>
</gene>
<dbReference type="Pfam" id="PF07768">
    <property type="entry name" value="PVL_ORF50"/>
    <property type="match status" value="1"/>
</dbReference>
<protein>
    <submittedName>
        <fullName evidence="1">Uncharacterized protein</fullName>
    </submittedName>
</protein>
<dbReference type="OrthoDB" id="2414638at2"/>
<accession>A0A2C6UA65</accession>
<dbReference type="Proteomes" id="UP000223828">
    <property type="component" value="Unassembled WGS sequence"/>
</dbReference>
<sequence>MALLCRRIELGRSLYESVNVPVGMKIKEFRENEQKRKLNCVEHNKKLHILLLEEKQKRERKPWLYDGTPQIHPRSQYVQDMMVNDIYLKM</sequence>
<organism evidence="1 2">
    <name type="scientific">Staphylococcus edaphicus</name>
    <dbReference type="NCBI Taxonomy" id="1955013"/>
    <lineage>
        <taxon>Bacteria</taxon>
        <taxon>Bacillati</taxon>
        <taxon>Bacillota</taxon>
        <taxon>Bacilli</taxon>
        <taxon>Bacillales</taxon>
        <taxon>Staphylococcaceae</taxon>
        <taxon>Staphylococcus</taxon>
    </lineage>
</organism>
<evidence type="ECO:0000313" key="1">
    <source>
        <dbReference type="EMBL" id="PHK50632.1"/>
    </source>
</evidence>
<dbReference type="EMBL" id="MRZN01000002">
    <property type="protein sequence ID" value="PHK50632.1"/>
    <property type="molecule type" value="Genomic_DNA"/>
</dbReference>
<dbReference type="RefSeq" id="WP_099089321.1">
    <property type="nucleotide sequence ID" value="NZ_MRZN01000002.1"/>
</dbReference>
<dbReference type="AlphaFoldDB" id="A0A2C6UA65"/>
<name>A0A2C6UA65_9STAP</name>